<keyword evidence="2" id="KW-1185">Reference proteome</keyword>
<protein>
    <submittedName>
        <fullName evidence="1">Uncharacterized protein</fullName>
    </submittedName>
</protein>
<name>A0AAD8A6N1_DIPPU</name>
<reference evidence="1" key="1">
    <citation type="journal article" date="2023" name="IScience">
        <title>Live-bearing cockroach genome reveals convergent evolutionary mechanisms linked to viviparity in insects and beyond.</title>
        <authorList>
            <person name="Fouks B."/>
            <person name="Harrison M.C."/>
            <person name="Mikhailova A.A."/>
            <person name="Marchal E."/>
            <person name="English S."/>
            <person name="Carruthers M."/>
            <person name="Jennings E.C."/>
            <person name="Chiamaka E.L."/>
            <person name="Frigard R.A."/>
            <person name="Pippel M."/>
            <person name="Attardo G.M."/>
            <person name="Benoit J.B."/>
            <person name="Bornberg-Bauer E."/>
            <person name="Tobe S.S."/>
        </authorList>
    </citation>
    <scope>NUCLEOTIDE SEQUENCE</scope>
    <source>
        <strain evidence="1">Stay&amp;Tobe</strain>
    </source>
</reference>
<evidence type="ECO:0000313" key="1">
    <source>
        <dbReference type="EMBL" id="KAJ9593437.1"/>
    </source>
</evidence>
<organism evidence="1 2">
    <name type="scientific">Diploptera punctata</name>
    <name type="common">Pacific beetle cockroach</name>
    <dbReference type="NCBI Taxonomy" id="6984"/>
    <lineage>
        <taxon>Eukaryota</taxon>
        <taxon>Metazoa</taxon>
        <taxon>Ecdysozoa</taxon>
        <taxon>Arthropoda</taxon>
        <taxon>Hexapoda</taxon>
        <taxon>Insecta</taxon>
        <taxon>Pterygota</taxon>
        <taxon>Neoptera</taxon>
        <taxon>Polyneoptera</taxon>
        <taxon>Dictyoptera</taxon>
        <taxon>Blattodea</taxon>
        <taxon>Blaberoidea</taxon>
        <taxon>Blaberidae</taxon>
        <taxon>Diplopterinae</taxon>
        <taxon>Diploptera</taxon>
    </lineage>
</organism>
<dbReference type="Proteomes" id="UP001233999">
    <property type="component" value="Unassembled WGS sequence"/>
</dbReference>
<evidence type="ECO:0000313" key="2">
    <source>
        <dbReference type="Proteomes" id="UP001233999"/>
    </source>
</evidence>
<dbReference type="EMBL" id="JASPKZ010003441">
    <property type="protein sequence ID" value="KAJ9593437.1"/>
    <property type="molecule type" value="Genomic_DNA"/>
</dbReference>
<sequence>EIVPDGSMASEDLHCSSSTAHQGSRYLIPLGIRLLLCCLSASGETEEGMKNEQLYKAPMLYILVYVCNNYDKHRICLYNYMHSVIPKRYMFVQLYDTVLPNKVQNLKIEPKNVLFTENMIPNMIWTSLHADVVKRLQLSFR</sequence>
<gene>
    <name evidence="1" type="ORF">L9F63_015023</name>
</gene>
<accession>A0AAD8A6N1</accession>
<comment type="caution">
    <text evidence="1">The sequence shown here is derived from an EMBL/GenBank/DDBJ whole genome shotgun (WGS) entry which is preliminary data.</text>
</comment>
<dbReference type="AlphaFoldDB" id="A0AAD8A6N1"/>
<proteinExistence type="predicted"/>
<reference evidence="1" key="2">
    <citation type="submission" date="2023-05" db="EMBL/GenBank/DDBJ databases">
        <authorList>
            <person name="Fouks B."/>
        </authorList>
    </citation>
    <scope>NUCLEOTIDE SEQUENCE</scope>
    <source>
        <strain evidence="1">Stay&amp;Tobe</strain>
        <tissue evidence="1">Testes</tissue>
    </source>
</reference>
<feature type="non-terminal residue" evidence="1">
    <location>
        <position position="1"/>
    </location>
</feature>
<feature type="non-terminal residue" evidence="1">
    <location>
        <position position="141"/>
    </location>
</feature>